<feature type="chain" id="PRO_5020913410" description="DUF2155 domain-containing protein" evidence="1">
    <location>
        <begin position="18"/>
        <end position="118"/>
    </location>
</feature>
<evidence type="ECO:0000313" key="3">
    <source>
        <dbReference type="Proteomes" id="UP000295696"/>
    </source>
</evidence>
<dbReference type="EMBL" id="SLZU01000001">
    <property type="protein sequence ID" value="TCS67227.1"/>
    <property type="molecule type" value="Genomic_DNA"/>
</dbReference>
<dbReference type="Pfam" id="PF09923">
    <property type="entry name" value="DUF2155"/>
    <property type="match status" value="1"/>
</dbReference>
<dbReference type="OrthoDB" id="9810376at2"/>
<organism evidence="2 3">
    <name type="scientific">Primorskyibacter sedentarius</name>
    <dbReference type="NCBI Taxonomy" id="745311"/>
    <lineage>
        <taxon>Bacteria</taxon>
        <taxon>Pseudomonadati</taxon>
        <taxon>Pseudomonadota</taxon>
        <taxon>Alphaproteobacteria</taxon>
        <taxon>Rhodobacterales</taxon>
        <taxon>Roseobacteraceae</taxon>
        <taxon>Primorskyibacter</taxon>
    </lineage>
</organism>
<gene>
    <name evidence="2" type="ORF">EDD52_101322</name>
</gene>
<comment type="caution">
    <text evidence="2">The sequence shown here is derived from an EMBL/GenBank/DDBJ whole genome shotgun (WGS) entry which is preliminary data.</text>
</comment>
<keyword evidence="3" id="KW-1185">Reference proteome</keyword>
<evidence type="ECO:0000313" key="2">
    <source>
        <dbReference type="EMBL" id="TCS67227.1"/>
    </source>
</evidence>
<dbReference type="Proteomes" id="UP000295696">
    <property type="component" value="Unassembled WGS sequence"/>
</dbReference>
<dbReference type="RefSeq" id="WP_132241269.1">
    <property type="nucleotide sequence ID" value="NZ_SLZU01000001.1"/>
</dbReference>
<dbReference type="InterPro" id="IPR019225">
    <property type="entry name" value="DUF2155"/>
</dbReference>
<reference evidence="2 3" key="1">
    <citation type="submission" date="2019-03" db="EMBL/GenBank/DDBJ databases">
        <title>Genomic Encyclopedia of Type Strains, Phase IV (KMG-IV): sequencing the most valuable type-strain genomes for metagenomic binning, comparative biology and taxonomic classification.</title>
        <authorList>
            <person name="Goeker M."/>
        </authorList>
    </citation>
    <scope>NUCLEOTIDE SEQUENCE [LARGE SCALE GENOMIC DNA]</scope>
    <source>
        <strain evidence="2 3">DSM 104836</strain>
    </source>
</reference>
<proteinExistence type="predicted"/>
<keyword evidence="1" id="KW-0732">Signal</keyword>
<protein>
    <recommendedName>
        <fullName evidence="4">DUF2155 domain-containing protein</fullName>
    </recommendedName>
</protein>
<name>A0A4R3JLJ9_9RHOB</name>
<evidence type="ECO:0000256" key="1">
    <source>
        <dbReference type="SAM" id="SignalP"/>
    </source>
</evidence>
<accession>A0A4R3JLJ9</accession>
<sequence length="118" mass="12547">MIRAVLLSLALAAPAAAQEQVNAAPGAVLRGLDKVSGAVSDLDLRNGERGGLGRLTITLRECRYPAGDPAGNAYAYLDIVEEGRQEPVFSGWMVASAPALNPLDHARYDVWVLRCKTS</sequence>
<dbReference type="AlphaFoldDB" id="A0A4R3JLJ9"/>
<evidence type="ECO:0008006" key="4">
    <source>
        <dbReference type="Google" id="ProtNLM"/>
    </source>
</evidence>
<feature type="signal peptide" evidence="1">
    <location>
        <begin position="1"/>
        <end position="17"/>
    </location>
</feature>